<dbReference type="RefSeq" id="WP_319443700.1">
    <property type="nucleotide sequence ID" value="NZ_JAWWZD010000005.1"/>
</dbReference>
<dbReference type="EMBL" id="JAWWZK010000115">
    <property type="protein sequence ID" value="MDX5038859.1"/>
    <property type="molecule type" value="Genomic_DNA"/>
</dbReference>
<proteinExistence type="predicted"/>
<sequence length="90" mass="10830">MRVVRKGVLDTRGYVNSYIYGLEVIRSEGISHPVYPYASNREVLEEFVNLYYEGFFDLHQTWFTNYLLGFDTSKKEEFKDRWFDRGLLIM</sequence>
<dbReference type="AlphaFoldDB" id="A0AAW9DJQ6"/>
<accession>A0AAW9DJQ6</accession>
<evidence type="ECO:0008006" key="3">
    <source>
        <dbReference type="Google" id="ProtNLM"/>
    </source>
</evidence>
<protein>
    <recommendedName>
        <fullName evidence="3">Cytoplasmic protein</fullName>
    </recommendedName>
</protein>
<evidence type="ECO:0000313" key="2">
    <source>
        <dbReference type="Proteomes" id="UP001270004"/>
    </source>
</evidence>
<organism evidence="1 2">
    <name type="scientific">Streptococcus suis</name>
    <dbReference type="NCBI Taxonomy" id="1307"/>
    <lineage>
        <taxon>Bacteria</taxon>
        <taxon>Bacillati</taxon>
        <taxon>Bacillota</taxon>
        <taxon>Bacilli</taxon>
        <taxon>Lactobacillales</taxon>
        <taxon>Streptococcaceae</taxon>
        <taxon>Streptococcus</taxon>
    </lineage>
</organism>
<reference evidence="1" key="1">
    <citation type="submission" date="2023-11" db="EMBL/GenBank/DDBJ databases">
        <title>Antimicrobial resistance in invasive Streptococcus suis isolated in Spain and the associated genetic mechanisms.</title>
        <authorList>
            <person name="Uruen C."/>
            <person name="Arenas J.A."/>
        </authorList>
    </citation>
    <scope>NUCLEOTIDE SEQUENCE</scope>
    <source>
        <strain evidence="1">Ss_70</strain>
    </source>
</reference>
<dbReference type="Proteomes" id="UP001270004">
    <property type="component" value="Unassembled WGS sequence"/>
</dbReference>
<evidence type="ECO:0000313" key="1">
    <source>
        <dbReference type="EMBL" id="MDX5038859.1"/>
    </source>
</evidence>
<name>A0AAW9DJQ6_STRSU</name>
<comment type="caution">
    <text evidence="1">The sequence shown here is derived from an EMBL/GenBank/DDBJ whole genome shotgun (WGS) entry which is preliminary data.</text>
</comment>
<gene>
    <name evidence="1" type="ORF">SHY70_11355</name>
</gene>